<dbReference type="Pfam" id="PF02635">
    <property type="entry name" value="DsrE"/>
    <property type="match status" value="1"/>
</dbReference>
<reference evidence="2 3" key="1">
    <citation type="submission" date="2013-03" db="EMBL/GenBank/DDBJ databases">
        <authorList>
            <person name="Fiebig A."/>
            <person name="Goeker M."/>
            <person name="Klenk H.-P.P."/>
        </authorList>
    </citation>
    <scope>NUCLEOTIDE SEQUENCE [LARGE SCALE GENOMIC DNA]</scope>
    <source>
        <strain evidence="2 3">DSM 17492</strain>
    </source>
</reference>
<dbReference type="Proteomes" id="UP000025047">
    <property type="component" value="Unassembled WGS sequence"/>
</dbReference>
<keyword evidence="1" id="KW-0732">Signal</keyword>
<dbReference type="PANTHER" id="PTHR37691:SF1">
    <property type="entry name" value="BLR3518 PROTEIN"/>
    <property type="match status" value="1"/>
</dbReference>
<feature type="signal peptide" evidence="1">
    <location>
        <begin position="1"/>
        <end position="28"/>
    </location>
</feature>
<dbReference type="EMBL" id="APGJ01000004">
    <property type="protein sequence ID" value="EYD72151.1"/>
    <property type="molecule type" value="Genomic_DNA"/>
</dbReference>
<dbReference type="AlphaFoldDB" id="A0A017HCP8"/>
<dbReference type="HOGENOM" id="CLU_127515_0_1_5"/>
<protein>
    <submittedName>
        <fullName evidence="2">Uncharacterized protein</fullName>
    </submittedName>
</protein>
<dbReference type="eggNOG" id="COG1416">
    <property type="taxonomic scope" value="Bacteria"/>
</dbReference>
<dbReference type="PANTHER" id="PTHR37691">
    <property type="entry name" value="BLR3518 PROTEIN"/>
    <property type="match status" value="1"/>
</dbReference>
<accession>A0A017HCP8</accession>
<dbReference type="InterPro" id="IPR003787">
    <property type="entry name" value="Sulphur_relay_DsrE/F-like"/>
</dbReference>
<gene>
    <name evidence="2" type="ORF">Lokhon_00941</name>
</gene>
<dbReference type="PATRIC" id="fig|1122180.6.peg.935"/>
<evidence type="ECO:0000256" key="1">
    <source>
        <dbReference type="SAM" id="SignalP"/>
    </source>
</evidence>
<comment type="caution">
    <text evidence="2">The sequence shown here is derived from an EMBL/GenBank/DDBJ whole genome shotgun (WGS) entry which is preliminary data.</text>
</comment>
<organism evidence="2 3">
    <name type="scientific">Limimaricola hongkongensis DSM 17492</name>
    <dbReference type="NCBI Taxonomy" id="1122180"/>
    <lineage>
        <taxon>Bacteria</taxon>
        <taxon>Pseudomonadati</taxon>
        <taxon>Pseudomonadota</taxon>
        <taxon>Alphaproteobacteria</taxon>
        <taxon>Rhodobacterales</taxon>
        <taxon>Paracoccaceae</taxon>
        <taxon>Limimaricola</taxon>
    </lineage>
</organism>
<keyword evidence="3" id="KW-1185">Reference proteome</keyword>
<evidence type="ECO:0000313" key="3">
    <source>
        <dbReference type="Proteomes" id="UP000025047"/>
    </source>
</evidence>
<name>A0A017HCP8_9RHOB</name>
<dbReference type="InterPro" id="IPR027396">
    <property type="entry name" value="DsrEFH-like"/>
</dbReference>
<evidence type="ECO:0000313" key="2">
    <source>
        <dbReference type="EMBL" id="EYD72151.1"/>
    </source>
</evidence>
<dbReference type="SUPFAM" id="SSF75169">
    <property type="entry name" value="DsrEFH-like"/>
    <property type="match status" value="1"/>
</dbReference>
<dbReference type="RefSeq" id="WP_110549215.1">
    <property type="nucleotide sequence ID" value="NZ_KB822997.1"/>
</dbReference>
<dbReference type="STRING" id="1122180.Lokhon_00941"/>
<dbReference type="Gene3D" id="3.40.1260.10">
    <property type="entry name" value="DsrEFH-like"/>
    <property type="match status" value="1"/>
</dbReference>
<sequence length="156" mass="16985">MTILKRMRGALAAGLAVLTLMATGPAAAESDRYGQQKVVYHINGIGGEEDKAYRGALRNVQNHINAVGRDNIEVKVVLHGNGVGLLQNAMSNEQLQMDVTSLRGQNVSFLVCNNTLVGRDISYEEDLFEVFEDQIVPSGVAELSYLQGQGYTYVKP</sequence>
<proteinExistence type="predicted"/>
<dbReference type="OrthoDB" id="14053at2"/>
<feature type="chain" id="PRO_5001495805" evidence="1">
    <location>
        <begin position="29"/>
        <end position="156"/>
    </location>
</feature>